<gene>
    <name evidence="2" type="ORF">QYS62_011603</name>
</gene>
<reference evidence="2 3" key="1">
    <citation type="submission" date="2024-04" db="EMBL/GenBank/DDBJ databases">
        <title>Complete genome sequence of Fusarium acuminatum.</title>
        <authorList>
            <person name="Lan B."/>
        </authorList>
    </citation>
    <scope>NUCLEOTIDE SEQUENCE [LARGE SCALE GENOMIC DNA]</scope>
    <source>
        <strain evidence="2">1A</strain>
    </source>
</reference>
<dbReference type="EMBL" id="CP151267">
    <property type="protein sequence ID" value="WZH50359.1"/>
    <property type="molecule type" value="Genomic_DNA"/>
</dbReference>
<proteinExistence type="predicted"/>
<protein>
    <submittedName>
        <fullName evidence="2">VID27 domain-containing protein</fullName>
    </submittedName>
</protein>
<keyword evidence="3" id="KW-1185">Reference proteome</keyword>
<feature type="domain" description="Vacuolar import/degradation Vid27 C-terminal" evidence="1">
    <location>
        <begin position="2"/>
        <end position="31"/>
    </location>
</feature>
<sequence>MTQLPVLSDGATGIDASADGRWVLGTTNNHIRCASYIYDSRRPGAADRAPQDSQLQLRRRIAVTLASSITTTSAFLAEFR</sequence>
<dbReference type="Pfam" id="PF08553">
    <property type="entry name" value="VID27"/>
    <property type="match status" value="1"/>
</dbReference>
<evidence type="ECO:0000313" key="3">
    <source>
        <dbReference type="Proteomes" id="UP001489902"/>
    </source>
</evidence>
<organism evidence="2 3">
    <name type="scientific">Fusarium acuminatum</name>
    <dbReference type="NCBI Taxonomy" id="5515"/>
    <lineage>
        <taxon>Eukaryota</taxon>
        <taxon>Fungi</taxon>
        <taxon>Dikarya</taxon>
        <taxon>Ascomycota</taxon>
        <taxon>Pezizomycotina</taxon>
        <taxon>Sordariomycetes</taxon>
        <taxon>Hypocreomycetidae</taxon>
        <taxon>Hypocreales</taxon>
        <taxon>Nectriaceae</taxon>
        <taxon>Fusarium</taxon>
        <taxon>Fusarium tricinctum species complex</taxon>
    </lineage>
</organism>
<dbReference type="Proteomes" id="UP001489902">
    <property type="component" value="Chromosome 8"/>
</dbReference>
<name>A0ABZ2XB50_9HYPO</name>
<dbReference type="InterPro" id="IPR013863">
    <property type="entry name" value="VID27_C"/>
</dbReference>
<evidence type="ECO:0000313" key="2">
    <source>
        <dbReference type="EMBL" id="WZH50359.1"/>
    </source>
</evidence>
<accession>A0ABZ2XB50</accession>
<evidence type="ECO:0000259" key="1">
    <source>
        <dbReference type="Pfam" id="PF08553"/>
    </source>
</evidence>